<proteinExistence type="predicted"/>
<sequence>MGLLDNLTNLADEAYIHAAVTMPRLSDMVVLAAQDNDSGQGGGDPSSAAGAICSPDLGIECLPVLRWAPYAGAMPSRSDGVGANFLTFGWVTNIQANLTGMFIGAGNGFWASAAGLNKYTNSDQALKSFGAMANGVAGRIYDVLFAPSTIGFFISIPVFITIVLGFFAAYGRQGWGVFLKRFAALVVGFSMFFAMGASSSAHPKDPYVGTPYWLAKTAADIVHTAGNGIVSQFNNDQTELGTYVASDKANLNQMSCRRYTLSLNKRADELNDRDAILSTVNLMWEETGLRVWMRSAFGTGENAANVFCRALEQRAKVPSGEMLLITKAGATPAAVSTLSKGGHGNGDAASAVAWNPTLTGLSTDGTDWWKFWESDEEKNKDAENNSQRTDRYLTMFDTCRLEADGTFTSRNGFKFLAAIQGKSRKDAGVEGGASGHAVEAACEAAFTTQYEGKDYDIVDAKGTVTSDDKKLKRIQNLVTLFDLNTRKYNWNEAIDAWGGEGSEAKENAKDTIDHQHGNSEGSDVTAAILFAFSGMVAMLLWGLFCGILKILSMAVACFIATGGIFLGSLVIAFAPEKGRRTVMNAFVQMFAWIAGPTVIIMFASVGCLYVNTCMTLLGLITDSGTNPGTGGLLTLVLATILLPISYILIVRHLCVNVWHFGDPFSLPGLAQLAGFGGAISAGLKTVAGAAIGAGMAAMTGGGSAAMMIAAGQGAAGANGKGGLAGAALGGAKTGYYDSHPNGWGGRGGQGGGENAGGHGPSAADRAAVEGGRMNGDADKRAPLPEGGGRPIESGADASASATPTARIEPDKAPGDDGAPSATPPSGSQADEAAGERVLHSGGYDGDGIARTLSYTRGELNHARRELLGGERRRLYEGGMRGRALRNELEFIGRTDDFQHKAEAMADRIHSDRRTMADRFAQGRDAAYGRNIRYAVAARETERLGASPDWIARAQSRMRSAGAAFAETGVGHAAADAGRIVSATAGAVAASRPGQFVGRNVDRGLTAAGSAVRRTASAARGFAVAHPNATAAVGAAAGMFIPGVGPVAGALGGRALAGMLDPNSPGRLAGSRIARRISDSGVGVGVREAAGNAAGMAGRLAGAAGAAADNRRARAMLDGGDAAERARVTTLAAPVAPAAPAARRSGIADAVIPATVRFDTAGAARTASAAAAAPAARPQRRRHTAAPAAPAAAVRQPDDPGFEAFQARQEAEARKAGRVPGTPEFRATTDNDLQWEAHEEEARRAAADRQRADAEKGARRMFDGE</sequence>
<gene>
    <name evidence="3" type="ORF">EMO91_10310</name>
</gene>
<comment type="caution">
    <text evidence="3">The sequence shown here is derived from an EMBL/GenBank/DDBJ whole genome shotgun (WGS) entry which is preliminary data.</text>
</comment>
<feature type="region of interest" description="Disordered" evidence="1">
    <location>
        <begin position="742"/>
        <end position="833"/>
    </location>
</feature>
<keyword evidence="2" id="KW-1133">Transmembrane helix</keyword>
<protein>
    <submittedName>
        <fullName evidence="3">Uncharacterized protein</fullName>
    </submittedName>
</protein>
<feature type="transmembrane region" description="Helical" evidence="2">
    <location>
        <begin position="586"/>
        <end position="610"/>
    </location>
</feature>
<organism evidence="3 4">
    <name type="scientific">Bifidobacterium myosotis</name>
    <dbReference type="NCBI Taxonomy" id="1630166"/>
    <lineage>
        <taxon>Bacteria</taxon>
        <taxon>Bacillati</taxon>
        <taxon>Actinomycetota</taxon>
        <taxon>Actinomycetes</taxon>
        <taxon>Bifidobacteriales</taxon>
        <taxon>Bifidobacteriaceae</taxon>
        <taxon>Bifidobacterium</taxon>
    </lineage>
</organism>
<feature type="transmembrane region" description="Helical" evidence="2">
    <location>
        <begin position="150"/>
        <end position="170"/>
    </location>
</feature>
<name>A0A5M9ZH60_9BIFI</name>
<feature type="transmembrane region" description="Helical" evidence="2">
    <location>
        <begin position="524"/>
        <end position="544"/>
    </location>
</feature>
<evidence type="ECO:0000313" key="3">
    <source>
        <dbReference type="EMBL" id="KAA8826916.1"/>
    </source>
</evidence>
<feature type="transmembrane region" description="Helical" evidence="2">
    <location>
        <begin position="182"/>
        <end position="201"/>
    </location>
</feature>
<dbReference type="AlphaFoldDB" id="A0A5M9ZH60"/>
<dbReference type="Proteomes" id="UP000410049">
    <property type="component" value="Unassembled WGS sequence"/>
</dbReference>
<feature type="transmembrane region" description="Helical" evidence="2">
    <location>
        <begin position="631"/>
        <end position="649"/>
    </location>
</feature>
<feature type="compositionally biased region" description="Basic and acidic residues" evidence="1">
    <location>
        <begin position="1234"/>
        <end position="1264"/>
    </location>
</feature>
<accession>A0A5M9ZH60</accession>
<keyword evidence="2" id="KW-0472">Membrane</keyword>
<evidence type="ECO:0000256" key="1">
    <source>
        <dbReference type="SAM" id="MobiDB-lite"/>
    </source>
</evidence>
<evidence type="ECO:0000313" key="4">
    <source>
        <dbReference type="Proteomes" id="UP000410049"/>
    </source>
</evidence>
<reference evidence="3 4" key="1">
    <citation type="journal article" date="2019" name="Syst. Appl. Microbiol.">
        <title>Characterization of Bifidobacterium species in feaces of the Egyptian fruit bat: Description of B. vespertilionis sp. nov. and B. rousetti sp. nov.</title>
        <authorList>
            <person name="Modesto M."/>
            <person name="Satti M."/>
            <person name="Watanabe K."/>
            <person name="Puglisi E."/>
            <person name="Morelli L."/>
            <person name="Huang C.-H."/>
            <person name="Liou J.-S."/>
            <person name="Miyashita M."/>
            <person name="Tamura T."/>
            <person name="Saito S."/>
            <person name="Mori K."/>
            <person name="Huang L."/>
            <person name="Sciavilla P."/>
            <person name="Sandri C."/>
            <person name="Spiezio C."/>
            <person name="Vitali F."/>
            <person name="Cavalieri D."/>
            <person name="Perpetuini G."/>
            <person name="Tofalo R."/>
            <person name="Bonetti A."/>
            <person name="Arita M."/>
            <person name="Mattarelli P."/>
        </authorList>
    </citation>
    <scope>NUCLEOTIDE SEQUENCE [LARGE SCALE GENOMIC DNA]</scope>
    <source>
        <strain evidence="3 4">RST17</strain>
    </source>
</reference>
<dbReference type="RefSeq" id="WP_150379872.1">
    <property type="nucleotide sequence ID" value="NZ_RZUH01000009.1"/>
</dbReference>
<feature type="transmembrane region" description="Helical" evidence="2">
    <location>
        <begin position="551"/>
        <end position="574"/>
    </location>
</feature>
<dbReference type="EMBL" id="RZUH01000009">
    <property type="protein sequence ID" value="KAA8826916.1"/>
    <property type="molecule type" value="Genomic_DNA"/>
</dbReference>
<evidence type="ECO:0000256" key="2">
    <source>
        <dbReference type="SAM" id="Phobius"/>
    </source>
</evidence>
<keyword evidence="2" id="KW-0812">Transmembrane</keyword>
<feature type="region of interest" description="Disordered" evidence="1">
    <location>
        <begin position="1168"/>
        <end position="1264"/>
    </location>
</feature>
<feature type="compositionally biased region" description="Gly residues" evidence="1">
    <location>
        <begin position="742"/>
        <end position="759"/>
    </location>
</feature>